<feature type="compositionally biased region" description="Basic residues" evidence="1">
    <location>
        <begin position="868"/>
        <end position="880"/>
    </location>
</feature>
<dbReference type="InterPro" id="IPR052833">
    <property type="entry name" value="Telomeric_DNA-bd_trans-reg"/>
</dbReference>
<organism evidence="4 5">
    <name type="scientific">Coemansia interrupta</name>
    <dbReference type="NCBI Taxonomy" id="1126814"/>
    <lineage>
        <taxon>Eukaryota</taxon>
        <taxon>Fungi</taxon>
        <taxon>Fungi incertae sedis</taxon>
        <taxon>Zoopagomycota</taxon>
        <taxon>Kickxellomycotina</taxon>
        <taxon>Kickxellomycetes</taxon>
        <taxon>Kickxellales</taxon>
        <taxon>Kickxellaceae</taxon>
        <taxon>Coemansia</taxon>
    </lineage>
</organism>
<evidence type="ECO:0000259" key="3">
    <source>
        <dbReference type="PROSITE" id="PS51294"/>
    </source>
</evidence>
<feature type="region of interest" description="Disordered" evidence="1">
    <location>
        <begin position="629"/>
        <end position="884"/>
    </location>
</feature>
<dbReference type="AlphaFoldDB" id="A0A9W8HI84"/>
<feature type="compositionally biased region" description="Polar residues" evidence="1">
    <location>
        <begin position="801"/>
        <end position="819"/>
    </location>
</feature>
<feature type="compositionally biased region" description="Acidic residues" evidence="1">
    <location>
        <begin position="80"/>
        <end position="106"/>
    </location>
</feature>
<evidence type="ECO:0000256" key="1">
    <source>
        <dbReference type="SAM" id="MobiDB-lite"/>
    </source>
</evidence>
<accession>A0A9W8HI84</accession>
<dbReference type="InterPro" id="IPR017930">
    <property type="entry name" value="Myb_dom"/>
</dbReference>
<dbReference type="Gene3D" id="1.10.10.60">
    <property type="entry name" value="Homeodomain-like"/>
    <property type="match status" value="1"/>
</dbReference>
<protein>
    <recommendedName>
        <fullName evidence="6">Myb-like domain-containing protein</fullName>
    </recommendedName>
</protein>
<feature type="compositionally biased region" description="Basic and acidic residues" evidence="1">
    <location>
        <begin position="108"/>
        <end position="120"/>
    </location>
</feature>
<sequence>MSPQRKVAESIIHIISDDKTAAPEHGSAGVDEDLETAAPVAGEAPADVASAIQKEQSNDENDEDNHEGPPSSIGMCSDTDSSDSEDSDDEDADSEDTDGSSDDADQEPLPKKSGANDDKANGASNMGAPSQSQMGKDGSMPQDLESIPMATIGADNESYSADVDSVRNVKPIVSNTQNEADDSPSDNDSSSGSSSSSGTEADGSGDSDTDSNDGDGGSSNKGMPPGEQTSQSIPILGPGTAADLMILDYISHQILQEVVELGVLFEKSGYSRNADVLAKLKRIRHLAGEHALVRKQHFTHSLYLQNDQRPGGDLDMLQWGASMLRINQATFALLVLCPEMVIDDKLDRKLPCRRRLLISAGFGAAADGFFEHVVPTSKRNGNSVGLLVDMQTQQWLAGADDEKQLKSILDQAREFDDVAIGQLLSMDDADDSMQAFDATAISVYRGNVNQRLNKLSGRRLNSTRLHYTLEAVQRRVALFVGECAEAMSPPVIATIASSEQAGGDGSFVIDEAGDESEVDDDEIQASAAHAQDVEHGTTEDPAAGADEAQGNGDSQISNDVEVTIYKSRAEIDRIRALKDAAAAGDAASVVPESLADQSFAETRRVASVMRDVADDAHIDELLATIEHEEIDISTADTPESHARRQMRSRAPSPPHTVPDTGASARRGSSAEEDDGFQLSTGDGALSDDGDDGNVPSGPRNGSVKTLSERRDEMRQAGTRSLRVRRSAARIYRDTDDSEVDNPDAEEDMIRAIQRPTKRTRVQYSHPDDRGTPGSSRGFRGRRGIAAEDPATFEDEDDSVRFTPSIQGSPAPSSQEQQHSGPDWSRPYASPGSRLGQYKPVVMVRDEMVQTPSMDGRRTRSAGSATPKPKPKPGRTQKRKRWSPEEERCFISAVHEHGLRWSLILSFHGKYGSVDNVLKGRTREHLKDKARNIKIRLQREQRPLGPFAEATGGIST</sequence>
<dbReference type="InterPro" id="IPR009057">
    <property type="entry name" value="Homeodomain-like_sf"/>
</dbReference>
<dbReference type="Proteomes" id="UP001140172">
    <property type="component" value="Unassembled WGS sequence"/>
</dbReference>
<evidence type="ECO:0008006" key="6">
    <source>
        <dbReference type="Google" id="ProtNLM"/>
    </source>
</evidence>
<dbReference type="PANTHER" id="PTHR47807:SF1">
    <property type="entry name" value="PROTEIN TBF1"/>
    <property type="match status" value="1"/>
</dbReference>
<dbReference type="GO" id="GO:0003691">
    <property type="term" value="F:double-stranded telomeric DNA binding"/>
    <property type="evidence" value="ECO:0007669"/>
    <property type="project" value="TreeGrafter"/>
</dbReference>
<feature type="domain" description="Myb-like" evidence="2">
    <location>
        <begin position="873"/>
        <end position="933"/>
    </location>
</feature>
<gene>
    <name evidence="4" type="ORF">GGI15_001567</name>
</gene>
<proteinExistence type="predicted"/>
<feature type="compositionally biased region" description="Acidic residues" evidence="1">
    <location>
        <begin position="735"/>
        <end position="746"/>
    </location>
</feature>
<feature type="compositionally biased region" description="Polar residues" evidence="1">
    <location>
        <begin position="122"/>
        <end position="134"/>
    </location>
</feature>
<comment type="caution">
    <text evidence="4">The sequence shown here is derived from an EMBL/GenBank/DDBJ whole genome shotgun (WGS) entry which is preliminary data.</text>
</comment>
<evidence type="ECO:0000313" key="4">
    <source>
        <dbReference type="EMBL" id="KAJ2786395.1"/>
    </source>
</evidence>
<feature type="compositionally biased region" description="Acidic residues" evidence="1">
    <location>
        <begin position="511"/>
        <end position="522"/>
    </location>
</feature>
<feature type="compositionally biased region" description="Low complexity" evidence="1">
    <location>
        <begin position="186"/>
        <end position="202"/>
    </location>
</feature>
<dbReference type="EMBL" id="JANBUM010000064">
    <property type="protein sequence ID" value="KAJ2786395.1"/>
    <property type="molecule type" value="Genomic_DNA"/>
</dbReference>
<dbReference type="SMART" id="SM00717">
    <property type="entry name" value="SANT"/>
    <property type="match status" value="1"/>
</dbReference>
<keyword evidence="5" id="KW-1185">Reference proteome</keyword>
<dbReference type="PROSITE" id="PS51294">
    <property type="entry name" value="HTH_MYB"/>
    <property type="match status" value="1"/>
</dbReference>
<name>A0A9W8HI84_9FUNG</name>
<dbReference type="GO" id="GO:0010833">
    <property type="term" value="P:telomere maintenance via telomere lengthening"/>
    <property type="evidence" value="ECO:0007669"/>
    <property type="project" value="TreeGrafter"/>
</dbReference>
<feature type="domain" description="HTH myb-type" evidence="3">
    <location>
        <begin position="873"/>
        <end position="937"/>
    </location>
</feature>
<feature type="region of interest" description="Disordered" evidence="1">
    <location>
        <begin position="1"/>
        <end position="235"/>
    </location>
</feature>
<evidence type="ECO:0000259" key="2">
    <source>
        <dbReference type="PROSITE" id="PS50090"/>
    </source>
</evidence>
<dbReference type="InterPro" id="IPR001005">
    <property type="entry name" value="SANT/Myb"/>
</dbReference>
<dbReference type="PANTHER" id="PTHR47807">
    <property type="entry name" value="PROTEIN TBF1"/>
    <property type="match status" value="1"/>
</dbReference>
<dbReference type="CDD" id="cd11660">
    <property type="entry name" value="SANT_TRF"/>
    <property type="match status" value="1"/>
</dbReference>
<feature type="region of interest" description="Disordered" evidence="1">
    <location>
        <begin position="503"/>
        <end position="522"/>
    </location>
</feature>
<evidence type="ECO:0000313" key="5">
    <source>
        <dbReference type="Proteomes" id="UP001140172"/>
    </source>
</evidence>
<feature type="compositionally biased region" description="Acidic residues" evidence="1">
    <location>
        <begin position="203"/>
        <end position="213"/>
    </location>
</feature>
<dbReference type="OrthoDB" id="3366990at2759"/>
<reference evidence="4" key="1">
    <citation type="submission" date="2022-07" db="EMBL/GenBank/DDBJ databases">
        <title>Phylogenomic reconstructions and comparative analyses of Kickxellomycotina fungi.</title>
        <authorList>
            <person name="Reynolds N.K."/>
            <person name="Stajich J.E."/>
            <person name="Barry K."/>
            <person name="Grigoriev I.V."/>
            <person name="Crous P."/>
            <person name="Smith M.E."/>
        </authorList>
    </citation>
    <scope>NUCLEOTIDE SEQUENCE</scope>
    <source>
        <strain evidence="4">BCRC 34489</strain>
    </source>
</reference>
<feature type="region of interest" description="Disordered" evidence="1">
    <location>
        <begin position="528"/>
        <end position="557"/>
    </location>
</feature>
<dbReference type="PROSITE" id="PS50090">
    <property type="entry name" value="MYB_LIKE"/>
    <property type="match status" value="1"/>
</dbReference>
<dbReference type="SUPFAM" id="SSF46689">
    <property type="entry name" value="Homeodomain-like"/>
    <property type="match status" value="1"/>
</dbReference>
<dbReference type="Pfam" id="PF00249">
    <property type="entry name" value="Myb_DNA-binding"/>
    <property type="match status" value="1"/>
</dbReference>